<keyword evidence="1" id="KW-0732">Signal</keyword>
<keyword evidence="5" id="KW-1185">Reference proteome</keyword>
<evidence type="ECO:0000313" key="5">
    <source>
        <dbReference type="Proteomes" id="UP000013893"/>
    </source>
</evidence>
<sequence>MTKGIVKRIFRFRKPTANERFERFRHQHSLLFAAFVLGITTLVVLNTVFIVRIIVHGTPYQPVTIYPSSTTSLQMADNGSVQAQVRNVAMHETDQVFPIDSSQKILAMDITIKNKTKKRQHFIPVNHLYVRSEEGTYSALHISSYATTPIPAQEIDPEETLNGQITFVVPSTVATSLLYVDTGWDKSVPLVIDVLH</sequence>
<dbReference type="STRING" id="1332188.L336_0485"/>
<protein>
    <recommendedName>
        <fullName evidence="3">DUF4352 domain-containing protein</fullName>
    </recommendedName>
</protein>
<accession>R4PY78</accession>
<dbReference type="InterPro" id="IPR029051">
    <property type="entry name" value="DUF4352"/>
</dbReference>
<dbReference type="AlphaFoldDB" id="R4PY78"/>
<proteinExistence type="predicted"/>
<dbReference type="HOGENOM" id="CLU_1388054_0_0_0"/>
<dbReference type="Gene3D" id="2.60.40.1240">
    <property type="match status" value="1"/>
</dbReference>
<keyword evidence="2" id="KW-0472">Membrane</keyword>
<dbReference type="Proteomes" id="UP000013893">
    <property type="component" value="Chromosome"/>
</dbReference>
<name>R4PY78_9BACT</name>
<feature type="transmembrane region" description="Helical" evidence="2">
    <location>
        <begin position="30"/>
        <end position="55"/>
    </location>
</feature>
<keyword evidence="2" id="KW-1133">Transmembrane helix</keyword>
<reference evidence="4 5" key="1">
    <citation type="journal article" date="2013" name="Nat. Biotechnol.">
        <title>Genome sequences of rare, uncultured bacteria obtained by differential coverage binning of multiple metagenomes.</title>
        <authorList>
            <person name="Albertsen M."/>
            <person name="Hugenholtz P."/>
            <person name="Skarshewski A."/>
            <person name="Nielsen K.L."/>
            <person name="Tyson G.W."/>
            <person name="Nielsen P.H."/>
        </authorList>
    </citation>
    <scope>NUCLEOTIDE SEQUENCE [LARGE SCALE GENOMIC DNA]</scope>
    <source>
        <strain evidence="4">TM71</strain>
    </source>
</reference>
<keyword evidence="2" id="KW-0812">Transmembrane</keyword>
<organism evidence="4 5">
    <name type="scientific">Candidatus Saccharimonas aalborgensis</name>
    <dbReference type="NCBI Taxonomy" id="1332188"/>
    <lineage>
        <taxon>Bacteria</taxon>
        <taxon>Candidatus Saccharimonadota</taxon>
        <taxon>Candidatus Saccharimonadia</taxon>
        <taxon>Candidatus Saccharimonadales</taxon>
        <taxon>Candidatus Saccharimonadaceae</taxon>
        <taxon>Candidatus Saccharimonas</taxon>
    </lineage>
</organism>
<feature type="domain" description="DUF4352" evidence="3">
    <location>
        <begin position="76"/>
        <end position="180"/>
    </location>
</feature>
<dbReference type="Pfam" id="PF11611">
    <property type="entry name" value="DUF4352"/>
    <property type="match status" value="1"/>
</dbReference>
<gene>
    <name evidence="4" type="ORF">L336_0485</name>
</gene>
<dbReference type="InterPro" id="IPR029050">
    <property type="entry name" value="Immunoprotect_excell_Ig-like"/>
</dbReference>
<dbReference type="EMBL" id="CP005957">
    <property type="protein sequence ID" value="AGL62191.1"/>
    <property type="molecule type" value="Genomic_DNA"/>
</dbReference>
<evidence type="ECO:0000259" key="3">
    <source>
        <dbReference type="Pfam" id="PF11611"/>
    </source>
</evidence>
<evidence type="ECO:0000256" key="2">
    <source>
        <dbReference type="SAM" id="Phobius"/>
    </source>
</evidence>
<evidence type="ECO:0000313" key="4">
    <source>
        <dbReference type="EMBL" id="AGL62191.1"/>
    </source>
</evidence>
<evidence type="ECO:0000256" key="1">
    <source>
        <dbReference type="ARBA" id="ARBA00022729"/>
    </source>
</evidence>
<dbReference type="KEGG" id="saal:L336_0485"/>